<keyword evidence="2" id="KW-1185">Reference proteome</keyword>
<accession>A0ABD0K1T7</accession>
<sequence>MVAPDFPRPCTLNRDHTLAAGLGPLGKRDTQIAPNLSQPLTVQDLRRQTLQNKDIEGGLREKAVWWAVMRRSLLRVHLTFSVVTMVTQLLRRLAFRVNDYYCVILPTPTSSRPTRKCQRFTSPGYMLNDNVSITAT</sequence>
<reference evidence="1 2" key="1">
    <citation type="journal article" date="2023" name="Sci. Data">
        <title>Genome assembly of the Korean intertidal mud-creeper Batillaria attramentaria.</title>
        <authorList>
            <person name="Patra A.K."/>
            <person name="Ho P.T."/>
            <person name="Jun S."/>
            <person name="Lee S.J."/>
            <person name="Kim Y."/>
            <person name="Won Y.J."/>
        </authorList>
    </citation>
    <scope>NUCLEOTIDE SEQUENCE [LARGE SCALE GENOMIC DNA]</scope>
    <source>
        <strain evidence="1">Wonlab-2016</strain>
    </source>
</reference>
<name>A0ABD0K1T7_9CAEN</name>
<dbReference type="Proteomes" id="UP001519460">
    <property type="component" value="Unassembled WGS sequence"/>
</dbReference>
<evidence type="ECO:0000313" key="1">
    <source>
        <dbReference type="EMBL" id="KAK7481342.1"/>
    </source>
</evidence>
<comment type="caution">
    <text evidence="1">The sequence shown here is derived from an EMBL/GenBank/DDBJ whole genome shotgun (WGS) entry which is preliminary data.</text>
</comment>
<dbReference type="AlphaFoldDB" id="A0ABD0K1T7"/>
<proteinExistence type="predicted"/>
<gene>
    <name evidence="1" type="ORF">BaRGS_00027422</name>
</gene>
<dbReference type="EMBL" id="JACVVK020000264">
    <property type="protein sequence ID" value="KAK7481342.1"/>
    <property type="molecule type" value="Genomic_DNA"/>
</dbReference>
<evidence type="ECO:0000313" key="2">
    <source>
        <dbReference type="Proteomes" id="UP001519460"/>
    </source>
</evidence>
<organism evidence="1 2">
    <name type="scientific">Batillaria attramentaria</name>
    <dbReference type="NCBI Taxonomy" id="370345"/>
    <lineage>
        <taxon>Eukaryota</taxon>
        <taxon>Metazoa</taxon>
        <taxon>Spiralia</taxon>
        <taxon>Lophotrochozoa</taxon>
        <taxon>Mollusca</taxon>
        <taxon>Gastropoda</taxon>
        <taxon>Caenogastropoda</taxon>
        <taxon>Sorbeoconcha</taxon>
        <taxon>Cerithioidea</taxon>
        <taxon>Batillariidae</taxon>
        <taxon>Batillaria</taxon>
    </lineage>
</organism>
<protein>
    <submittedName>
        <fullName evidence="1">Uncharacterized protein</fullName>
    </submittedName>
</protein>